<dbReference type="PROSITE" id="PS51186">
    <property type="entry name" value="GNAT"/>
    <property type="match status" value="1"/>
</dbReference>
<keyword evidence="1 5" id="KW-0808">Transferase</keyword>
<comment type="similarity">
    <text evidence="3">Belongs to the acetyltransferase family. RimJ subfamily.</text>
</comment>
<dbReference type="Proteomes" id="UP001596547">
    <property type="component" value="Unassembled WGS sequence"/>
</dbReference>
<dbReference type="RefSeq" id="WP_276303564.1">
    <property type="nucleotide sequence ID" value="NZ_CP119992.1"/>
</dbReference>
<dbReference type="PANTHER" id="PTHR43792:SF8">
    <property type="entry name" value="[RIBOSOMAL PROTEIN US5]-ALANINE N-ACETYLTRANSFERASE"/>
    <property type="match status" value="1"/>
</dbReference>
<keyword evidence="2 5" id="KW-0012">Acyltransferase</keyword>
<accession>A0ABD6AB12</accession>
<evidence type="ECO:0000259" key="4">
    <source>
        <dbReference type="PROSITE" id="PS51186"/>
    </source>
</evidence>
<evidence type="ECO:0000256" key="1">
    <source>
        <dbReference type="ARBA" id="ARBA00022679"/>
    </source>
</evidence>
<sequence>MPGPTFITCDRIDLKTIEEEDLPFLREGVNHPDVRRYIDVFRTPHTEERYREELWPIETGDDGVTLLTVPREDEHAGDPVGSVQLYPIDHARGWANLGVWFHPKAWGRGYALEACAHLLDYGFRRLRLHRISASAMAPNEASVALCERLGFVHEGTVREASFVGGERVDDESYGLLVHEWEGPEAVLGE</sequence>
<dbReference type="InterPro" id="IPR051531">
    <property type="entry name" value="N-acetyltransferase"/>
</dbReference>
<dbReference type="Pfam" id="PF13302">
    <property type="entry name" value="Acetyltransf_3"/>
    <property type="match status" value="1"/>
</dbReference>
<organism evidence="5 6">
    <name type="scientific">Halomarina halobia</name>
    <dbReference type="NCBI Taxonomy" id="3033386"/>
    <lineage>
        <taxon>Archaea</taxon>
        <taxon>Methanobacteriati</taxon>
        <taxon>Methanobacteriota</taxon>
        <taxon>Stenosarchaea group</taxon>
        <taxon>Halobacteria</taxon>
        <taxon>Halobacteriales</taxon>
        <taxon>Natronomonadaceae</taxon>
        <taxon>Halomarina</taxon>
    </lineage>
</organism>
<evidence type="ECO:0000256" key="3">
    <source>
        <dbReference type="ARBA" id="ARBA00038502"/>
    </source>
</evidence>
<feature type="domain" description="N-acetyltransferase" evidence="4">
    <location>
        <begin position="12"/>
        <end position="169"/>
    </location>
</feature>
<dbReference type="Gene3D" id="3.40.630.30">
    <property type="match status" value="1"/>
</dbReference>
<evidence type="ECO:0000313" key="5">
    <source>
        <dbReference type="EMBL" id="MFC7317184.1"/>
    </source>
</evidence>
<dbReference type="CDD" id="cd04301">
    <property type="entry name" value="NAT_SF"/>
    <property type="match status" value="1"/>
</dbReference>
<dbReference type="SUPFAM" id="SSF55729">
    <property type="entry name" value="Acyl-CoA N-acyltransferases (Nat)"/>
    <property type="match status" value="1"/>
</dbReference>
<reference evidence="5 6" key="1">
    <citation type="journal article" date="2019" name="Int. J. Syst. Evol. Microbiol.">
        <title>The Global Catalogue of Microorganisms (GCM) 10K type strain sequencing project: providing services to taxonomists for standard genome sequencing and annotation.</title>
        <authorList>
            <consortium name="The Broad Institute Genomics Platform"/>
            <consortium name="The Broad Institute Genome Sequencing Center for Infectious Disease"/>
            <person name="Wu L."/>
            <person name="Ma J."/>
        </authorList>
    </citation>
    <scope>NUCLEOTIDE SEQUENCE [LARGE SCALE GENOMIC DNA]</scope>
    <source>
        <strain evidence="5 6">PSR21</strain>
    </source>
</reference>
<proteinExistence type="inferred from homology"/>
<dbReference type="PANTHER" id="PTHR43792">
    <property type="entry name" value="GNAT FAMILY, PUTATIVE (AFU_ORTHOLOGUE AFUA_3G00765)-RELATED-RELATED"/>
    <property type="match status" value="1"/>
</dbReference>
<dbReference type="GO" id="GO:0016746">
    <property type="term" value="F:acyltransferase activity"/>
    <property type="evidence" value="ECO:0007669"/>
    <property type="project" value="UniProtKB-KW"/>
</dbReference>
<dbReference type="InterPro" id="IPR000182">
    <property type="entry name" value="GNAT_dom"/>
</dbReference>
<protein>
    <submittedName>
        <fullName evidence="5">GNAT family N-acetyltransferase</fullName>
        <ecNumber evidence="5">2.3.-.-</ecNumber>
    </submittedName>
</protein>
<name>A0ABD6AB12_9EURY</name>
<comment type="caution">
    <text evidence="5">The sequence shown here is derived from an EMBL/GenBank/DDBJ whole genome shotgun (WGS) entry which is preliminary data.</text>
</comment>
<dbReference type="AlphaFoldDB" id="A0ABD6AB12"/>
<gene>
    <name evidence="5" type="ORF">ACFQPE_10295</name>
</gene>
<dbReference type="EMBL" id="JBHTBF010000002">
    <property type="protein sequence ID" value="MFC7317184.1"/>
    <property type="molecule type" value="Genomic_DNA"/>
</dbReference>
<dbReference type="EC" id="2.3.-.-" evidence="5"/>
<keyword evidence="6" id="KW-1185">Reference proteome</keyword>
<evidence type="ECO:0000313" key="6">
    <source>
        <dbReference type="Proteomes" id="UP001596547"/>
    </source>
</evidence>
<evidence type="ECO:0000256" key="2">
    <source>
        <dbReference type="ARBA" id="ARBA00023315"/>
    </source>
</evidence>
<dbReference type="InterPro" id="IPR016181">
    <property type="entry name" value="Acyl_CoA_acyltransferase"/>
</dbReference>
<dbReference type="GeneID" id="79316161"/>